<name>Q8HA62_9CAUD</name>
<protein>
    <submittedName>
        <fullName evidence="7">ORF14d</fullName>
    </submittedName>
</protein>
<keyword evidence="3" id="KW-0808">Transferase</keyword>
<evidence type="ECO:0000256" key="1">
    <source>
        <dbReference type="ARBA" id="ARBA00022491"/>
    </source>
</evidence>
<keyword evidence="1" id="KW-0678">Repressor</keyword>
<feature type="domain" description="N-acetyltransferase" evidence="6">
    <location>
        <begin position="7"/>
        <end position="184"/>
    </location>
</feature>
<dbReference type="PANTHER" id="PTHR36449:SF1">
    <property type="entry name" value="ACETYLTRANSFERASE"/>
    <property type="match status" value="1"/>
</dbReference>
<dbReference type="EMBL" id="AY147031">
    <property type="protein sequence ID" value="AAN73998.1"/>
    <property type="molecule type" value="Genomic_DNA"/>
</dbReference>
<evidence type="ECO:0000313" key="7">
    <source>
        <dbReference type="EMBL" id="AAN73998.1"/>
    </source>
</evidence>
<comment type="catalytic activity">
    <reaction evidence="5">
        <text>glycyl-tRNA(Gly) + acetyl-CoA = N-acetylglycyl-tRNA(Gly) + CoA + H(+)</text>
        <dbReference type="Rhea" id="RHEA:81867"/>
        <dbReference type="Rhea" id="RHEA-COMP:9683"/>
        <dbReference type="Rhea" id="RHEA-COMP:19766"/>
        <dbReference type="ChEBI" id="CHEBI:15378"/>
        <dbReference type="ChEBI" id="CHEBI:57287"/>
        <dbReference type="ChEBI" id="CHEBI:57288"/>
        <dbReference type="ChEBI" id="CHEBI:78522"/>
        <dbReference type="ChEBI" id="CHEBI:232036"/>
    </reaction>
</comment>
<keyword evidence="4" id="KW-0012">Acyltransferase</keyword>
<evidence type="ECO:0000256" key="5">
    <source>
        <dbReference type="ARBA" id="ARBA00049880"/>
    </source>
</evidence>
<dbReference type="Gene3D" id="3.40.630.30">
    <property type="match status" value="1"/>
</dbReference>
<proteinExistence type="predicted"/>
<organism evidence="7">
    <name type="scientific">Vibrio phage Ch457</name>
    <dbReference type="NCBI Taxonomy" id="213778"/>
    <lineage>
        <taxon>Viruses</taxon>
        <taxon>Duplodnaviria</taxon>
        <taxon>Heunggongvirae</taxon>
        <taxon>Uroviricota</taxon>
        <taxon>Caudoviricetes</taxon>
        <taxon>Peduoviridae</taxon>
        <taxon>Peduovirus</taxon>
    </lineage>
</organism>
<accession>Q8HA62</accession>
<dbReference type="PANTHER" id="PTHR36449">
    <property type="entry name" value="ACETYLTRANSFERASE-RELATED"/>
    <property type="match status" value="1"/>
</dbReference>
<dbReference type="SUPFAM" id="SSF55729">
    <property type="entry name" value="Acyl-CoA N-acyltransferases (Nat)"/>
    <property type="match status" value="1"/>
</dbReference>
<evidence type="ECO:0000259" key="6">
    <source>
        <dbReference type="PROSITE" id="PS51186"/>
    </source>
</evidence>
<dbReference type="InterPro" id="IPR000182">
    <property type="entry name" value="GNAT_dom"/>
</dbReference>
<dbReference type="GO" id="GO:0016747">
    <property type="term" value="F:acyltransferase activity, transferring groups other than amino-acyl groups"/>
    <property type="evidence" value="ECO:0007669"/>
    <property type="project" value="InterPro"/>
</dbReference>
<sequence length="186" mass="21359">MEFGVDYIIRPISPSDKVNTFKTGREELQPLKTFLRNQACEFQQGMIAQTYVRVALDKQEPKDKGMIIAYITLTCSELDVTTGYVVEDCPYANRYDYLPSVKIARLAVDSRYQYKGLGKTLIQLALDIAINDIYPTVGCRFVTTDAKPTAVDFHEKEGFTFLDSDENRERENPIMFIDLFKQRISQ</sequence>
<dbReference type="InterPro" id="IPR016181">
    <property type="entry name" value="Acyl_CoA_acyltransferase"/>
</dbReference>
<keyword evidence="2" id="KW-1277">Toxin-antitoxin system</keyword>
<evidence type="ECO:0000256" key="2">
    <source>
        <dbReference type="ARBA" id="ARBA00022649"/>
    </source>
</evidence>
<dbReference type="Pfam" id="PF13673">
    <property type="entry name" value="Acetyltransf_10"/>
    <property type="match status" value="1"/>
</dbReference>
<dbReference type="PROSITE" id="PS51186">
    <property type="entry name" value="GNAT"/>
    <property type="match status" value="1"/>
</dbReference>
<dbReference type="CDD" id="cd04301">
    <property type="entry name" value="NAT_SF"/>
    <property type="match status" value="1"/>
</dbReference>
<reference evidence="7" key="1">
    <citation type="journal article" date="2002" name="J. Bacteriol.">
        <title>Vibrio cholerae phage K139: complete genome sequence and comparative genomics of related phages.</title>
        <authorList>
            <person name="Kapfhammer D."/>
            <person name="Blass J."/>
            <person name="Evers S."/>
            <person name="Reidl J."/>
        </authorList>
    </citation>
    <scope>NUCLEOTIDE SEQUENCE</scope>
</reference>
<evidence type="ECO:0000256" key="4">
    <source>
        <dbReference type="ARBA" id="ARBA00023315"/>
    </source>
</evidence>
<evidence type="ECO:0000256" key="3">
    <source>
        <dbReference type="ARBA" id="ARBA00022679"/>
    </source>
</evidence>